<sequence length="317" mass="35089">MGNCCSPHRSRLTDKLIATTASPWCDQTSVARSDEMIYIPGGVFLMGTASGEGFLADGEGPVRDVQLKPFYMDACTVTNQEFADFVDDTGYVTEAERYGWSFVFYQFVSATTRNSAVKTAVQGTPWWWVVEGAYWRHPEGADSSVEDKLDHPVTHVSWNDAQAYCKWAGKRLPTEAEWEFAARGGLVQKTYPWGDELTPNGQHACNIWQGDFPRVNEGADGYLGTAPARSFPANGYGLYNVSGNVWEWCADWFSPHHPATDLQVDPTGPKTGQSRVIRGGSYLCHASYCNRYRVAARSSNTPDSSTGHMGFRCARDA</sequence>
<evidence type="ECO:0000259" key="1">
    <source>
        <dbReference type="Pfam" id="PF03781"/>
    </source>
</evidence>
<dbReference type="InterPro" id="IPR042095">
    <property type="entry name" value="SUMF_sf"/>
</dbReference>
<dbReference type="SUPFAM" id="SSF56436">
    <property type="entry name" value="C-type lectin-like"/>
    <property type="match status" value="1"/>
</dbReference>
<dbReference type="EMBL" id="JBDXSU010000001">
    <property type="protein sequence ID" value="MFB5188709.1"/>
    <property type="molecule type" value="Genomic_DNA"/>
</dbReference>
<dbReference type="Gene3D" id="3.90.1580.10">
    <property type="entry name" value="paralog of FGE (formylglycine-generating enzyme)"/>
    <property type="match status" value="1"/>
</dbReference>
<dbReference type="RefSeq" id="WP_275475550.1">
    <property type="nucleotide sequence ID" value="NZ_CP162940.1"/>
</dbReference>
<dbReference type="Pfam" id="PF03781">
    <property type="entry name" value="FGE-sulfatase"/>
    <property type="match status" value="1"/>
</dbReference>
<comment type="caution">
    <text evidence="2">The sequence shown here is derived from an EMBL/GenBank/DDBJ whole genome shotgun (WGS) entry which is preliminary data.</text>
</comment>
<evidence type="ECO:0000313" key="2">
    <source>
        <dbReference type="EMBL" id="MFB5188709.1"/>
    </source>
</evidence>
<organism evidence="2 3">
    <name type="scientific">Alicyclobacillus fastidiosus</name>
    <dbReference type="NCBI Taxonomy" id="392011"/>
    <lineage>
        <taxon>Bacteria</taxon>
        <taxon>Bacillati</taxon>
        <taxon>Bacillota</taxon>
        <taxon>Bacilli</taxon>
        <taxon>Bacillales</taxon>
        <taxon>Alicyclobacillaceae</taxon>
        <taxon>Alicyclobacillus</taxon>
    </lineage>
</organism>
<proteinExistence type="predicted"/>
<dbReference type="InterPro" id="IPR051043">
    <property type="entry name" value="Sulfatase_Mod_Factor_Kinase"/>
</dbReference>
<protein>
    <submittedName>
        <fullName evidence="2">Formylglycine-generating enzyme family protein</fullName>
    </submittedName>
</protein>
<reference evidence="2 3" key="1">
    <citation type="journal article" date="2024" name="Int. J. Mol. Sci.">
        <title>Exploration of Alicyclobacillus spp. Genome in Search of Antibiotic Resistance.</title>
        <authorList>
            <person name="Bucka-Kolendo J."/>
            <person name="Kiousi D.E."/>
            <person name="Dekowska A."/>
            <person name="Mikolajczuk-Szczyrba A."/>
            <person name="Karadedos D.M."/>
            <person name="Michael P."/>
            <person name="Galanis A."/>
            <person name="Sokolowska B."/>
        </authorList>
    </citation>
    <scope>NUCLEOTIDE SEQUENCE [LARGE SCALE GENOMIC DNA]</scope>
    <source>
        <strain evidence="2 3">KKP 3000</strain>
    </source>
</reference>
<dbReference type="InterPro" id="IPR016187">
    <property type="entry name" value="CTDL_fold"/>
</dbReference>
<dbReference type="Proteomes" id="UP001579974">
    <property type="component" value="Unassembled WGS sequence"/>
</dbReference>
<name>A0ABV5A8R8_9BACL</name>
<gene>
    <name evidence="2" type="ORF">KKP3000_001142</name>
</gene>
<dbReference type="PANTHER" id="PTHR23150:SF19">
    <property type="entry name" value="FORMYLGLYCINE-GENERATING ENZYME"/>
    <property type="match status" value="1"/>
</dbReference>
<feature type="domain" description="Sulfatase-modifying factor enzyme-like" evidence="1">
    <location>
        <begin position="34"/>
        <end position="315"/>
    </location>
</feature>
<accession>A0ABV5A8R8</accession>
<keyword evidence="3" id="KW-1185">Reference proteome</keyword>
<dbReference type="InterPro" id="IPR005532">
    <property type="entry name" value="SUMF_dom"/>
</dbReference>
<dbReference type="PANTHER" id="PTHR23150">
    <property type="entry name" value="SULFATASE MODIFYING FACTOR 1, 2"/>
    <property type="match status" value="1"/>
</dbReference>
<evidence type="ECO:0000313" key="3">
    <source>
        <dbReference type="Proteomes" id="UP001579974"/>
    </source>
</evidence>